<name>A0ABN9M2R8_9NEOB</name>
<feature type="compositionally biased region" description="Basic and acidic residues" evidence="1">
    <location>
        <begin position="248"/>
        <end position="276"/>
    </location>
</feature>
<protein>
    <submittedName>
        <fullName evidence="2">Uncharacterized protein</fullName>
    </submittedName>
</protein>
<feature type="region of interest" description="Disordered" evidence="1">
    <location>
        <begin position="247"/>
        <end position="278"/>
    </location>
</feature>
<organism evidence="2 3">
    <name type="scientific">Ranitomeya imitator</name>
    <name type="common">mimic poison frog</name>
    <dbReference type="NCBI Taxonomy" id="111125"/>
    <lineage>
        <taxon>Eukaryota</taxon>
        <taxon>Metazoa</taxon>
        <taxon>Chordata</taxon>
        <taxon>Craniata</taxon>
        <taxon>Vertebrata</taxon>
        <taxon>Euteleostomi</taxon>
        <taxon>Amphibia</taxon>
        <taxon>Batrachia</taxon>
        <taxon>Anura</taxon>
        <taxon>Neobatrachia</taxon>
        <taxon>Hyloidea</taxon>
        <taxon>Dendrobatidae</taxon>
        <taxon>Dendrobatinae</taxon>
        <taxon>Ranitomeya</taxon>
    </lineage>
</organism>
<dbReference type="Proteomes" id="UP001176940">
    <property type="component" value="Unassembled WGS sequence"/>
</dbReference>
<sequence length="420" mass="48710">MMDTDLSFYRKQPRGSQPQLKEYRSASLTIAEPWIHLEEARIGSGSMEMLREASTNEAAEIIANVDISSEFLQIPSNEYRTREFERDSRHLINLELHCATIAEYLKAERIPRGLRVALRPTIFKENDDFCKKFEQILNKCSHDLMTLTLDTLQKSITSVREKVHSTETQLSTSMTSDDFQSFKTKLTSTLLQHRQESEQKKRQKFLRDTEDYRNNRVHTDPEEYLPTLPTQVPTTRDFQTGEFLFKTGKKDDHQEEDKEGRTMGKERPLQQSRRDLSPPQMSLLQKGLSFCPSYKLDTFQLDMDLQKFYRSLRLKEVEDFANISPVGVNIWRVDENIIQIDYDRGGKHIPEDIIHKVLENSWGITEPEGHHQIFIVPIPGVKSRLPFVPLMDANQVALDSLIKDKELVVKPADKGIKAEQ</sequence>
<evidence type="ECO:0000313" key="2">
    <source>
        <dbReference type="EMBL" id="CAJ0957398.1"/>
    </source>
</evidence>
<feature type="region of interest" description="Disordered" evidence="1">
    <location>
        <begin position="191"/>
        <end position="232"/>
    </location>
</feature>
<feature type="compositionally biased region" description="Basic and acidic residues" evidence="1">
    <location>
        <begin position="193"/>
        <end position="221"/>
    </location>
</feature>
<evidence type="ECO:0000256" key="1">
    <source>
        <dbReference type="SAM" id="MobiDB-lite"/>
    </source>
</evidence>
<proteinExistence type="predicted"/>
<gene>
    <name evidence="2" type="ORF">RIMI_LOCUS15955166</name>
</gene>
<comment type="caution">
    <text evidence="2">The sequence shown here is derived from an EMBL/GenBank/DDBJ whole genome shotgun (WGS) entry which is preliminary data.</text>
</comment>
<accession>A0ABN9M2R8</accession>
<reference evidence="2" key="1">
    <citation type="submission" date="2023-07" db="EMBL/GenBank/DDBJ databases">
        <authorList>
            <person name="Stuckert A."/>
        </authorList>
    </citation>
    <scope>NUCLEOTIDE SEQUENCE</scope>
</reference>
<dbReference type="EMBL" id="CAUEEQ010043796">
    <property type="protein sequence ID" value="CAJ0957398.1"/>
    <property type="molecule type" value="Genomic_DNA"/>
</dbReference>
<evidence type="ECO:0000313" key="3">
    <source>
        <dbReference type="Proteomes" id="UP001176940"/>
    </source>
</evidence>
<keyword evidence="3" id="KW-1185">Reference proteome</keyword>